<accession>R7VFK8</accession>
<organism evidence="4">
    <name type="scientific">Capitella teleta</name>
    <name type="common">Polychaete worm</name>
    <dbReference type="NCBI Taxonomy" id="283909"/>
    <lineage>
        <taxon>Eukaryota</taxon>
        <taxon>Metazoa</taxon>
        <taxon>Spiralia</taxon>
        <taxon>Lophotrochozoa</taxon>
        <taxon>Annelida</taxon>
        <taxon>Polychaeta</taxon>
        <taxon>Sedentaria</taxon>
        <taxon>Scolecida</taxon>
        <taxon>Capitellidae</taxon>
        <taxon>Capitella</taxon>
    </lineage>
</organism>
<dbReference type="Gene3D" id="3.80.10.10">
    <property type="entry name" value="Ribonuclease Inhibitor"/>
    <property type="match status" value="1"/>
</dbReference>
<reference evidence="6" key="1">
    <citation type="submission" date="2012-12" db="EMBL/GenBank/DDBJ databases">
        <authorList>
            <person name="Hellsten U."/>
            <person name="Grimwood J."/>
            <person name="Chapman J.A."/>
            <person name="Shapiro H."/>
            <person name="Aerts A."/>
            <person name="Otillar R.P."/>
            <person name="Terry A.Y."/>
            <person name="Boore J.L."/>
            <person name="Simakov O."/>
            <person name="Marletaz F."/>
            <person name="Cho S.-J."/>
            <person name="Edsinger-Gonzales E."/>
            <person name="Havlak P."/>
            <person name="Kuo D.-H."/>
            <person name="Larsson T."/>
            <person name="Lv J."/>
            <person name="Arendt D."/>
            <person name="Savage R."/>
            <person name="Osoegawa K."/>
            <person name="de Jong P."/>
            <person name="Lindberg D.R."/>
            <person name="Seaver E.C."/>
            <person name="Weisblat D.A."/>
            <person name="Putnam N.H."/>
            <person name="Grigoriev I.V."/>
            <person name="Rokhsar D.S."/>
        </authorList>
    </citation>
    <scope>NUCLEOTIDE SEQUENCE</scope>
    <source>
        <strain evidence="6">I ESC-2004</strain>
    </source>
</reference>
<dbReference type="Pfam" id="PF01429">
    <property type="entry name" value="MBD"/>
    <property type="match status" value="1"/>
</dbReference>
<evidence type="ECO:0000313" key="4">
    <source>
        <dbReference type="EMBL" id="ELU17357.1"/>
    </source>
</evidence>
<dbReference type="PROSITE" id="PS50982">
    <property type="entry name" value="MBD"/>
    <property type="match status" value="1"/>
</dbReference>
<dbReference type="SMART" id="SM00391">
    <property type="entry name" value="MBD"/>
    <property type="match status" value="1"/>
</dbReference>
<dbReference type="InterPro" id="IPR016177">
    <property type="entry name" value="DNA-bd_dom_sf"/>
</dbReference>
<dbReference type="InterPro" id="IPR032675">
    <property type="entry name" value="LRR_dom_sf"/>
</dbReference>
<dbReference type="GO" id="GO:0003677">
    <property type="term" value="F:DNA binding"/>
    <property type="evidence" value="ECO:0007669"/>
    <property type="project" value="InterPro"/>
</dbReference>
<evidence type="ECO:0000313" key="5">
    <source>
        <dbReference type="EnsemblMetazoa" id="CapteP219279"/>
    </source>
</evidence>
<evidence type="ECO:0000256" key="1">
    <source>
        <dbReference type="SAM" id="MobiDB-lite"/>
    </source>
</evidence>
<dbReference type="STRING" id="283909.R7VFK8"/>
<keyword evidence="6" id="KW-1185">Reference proteome</keyword>
<feature type="region of interest" description="Disordered" evidence="1">
    <location>
        <begin position="196"/>
        <end position="261"/>
    </location>
</feature>
<gene>
    <name evidence="4" type="ORF">CAPTEDRAFT_219279</name>
</gene>
<evidence type="ECO:0008006" key="7">
    <source>
        <dbReference type="Google" id="ProtNLM"/>
    </source>
</evidence>
<dbReference type="EnsemblMetazoa" id="CapteT219279">
    <property type="protein sequence ID" value="CapteP219279"/>
    <property type="gene ID" value="CapteG219279"/>
</dbReference>
<evidence type="ECO:0000313" key="6">
    <source>
        <dbReference type="Proteomes" id="UP000014760"/>
    </source>
</evidence>
<feature type="compositionally biased region" description="Pro residues" evidence="1">
    <location>
        <begin position="1"/>
        <end position="12"/>
    </location>
</feature>
<dbReference type="Gene3D" id="1.20.1280.50">
    <property type="match status" value="1"/>
</dbReference>
<dbReference type="EMBL" id="KB292551">
    <property type="protein sequence ID" value="ELU17357.1"/>
    <property type="molecule type" value="Genomic_DNA"/>
</dbReference>
<dbReference type="OMA" id="CPVMVVE"/>
<dbReference type="PANTHER" id="PTHR15739:SF5">
    <property type="entry name" value="LD23158P"/>
    <property type="match status" value="1"/>
</dbReference>
<feature type="compositionally biased region" description="Basic and acidic residues" evidence="1">
    <location>
        <begin position="27"/>
        <end position="53"/>
    </location>
</feature>
<dbReference type="Proteomes" id="UP000014760">
    <property type="component" value="Unassembled WGS sequence"/>
</dbReference>
<reference evidence="5" key="3">
    <citation type="submission" date="2015-06" db="UniProtKB">
        <authorList>
            <consortium name="EnsemblMetazoa"/>
        </authorList>
    </citation>
    <scope>IDENTIFICATION</scope>
</reference>
<feature type="compositionally biased region" description="Basic and acidic residues" evidence="1">
    <location>
        <begin position="98"/>
        <end position="108"/>
    </location>
</feature>
<sequence length="967" mass="107165">MATPEDTPPPEPTAEESSEPMETDTADAPKDVSEADVSPEKEQPATEKEKEVPPAEGEIEEEPAEPLSQEPKHDEIDTLVNSPSNSESPGLKRKPVRARRDSAKRLRGEDECKEEWLLPFEMGWTREVVFRGTSVNTKPKNCDVYYRPPMGAKCRSMVDVEKFLSLNNIKKPTIHNFTFNHRPIYKEPYEVVRSAKQSWGRNVSRTPTGETKKADRSLNSSLSDYTPKGSPASPSKVPTKKVLGKRIRKPKEPFDSSPPRQALQKVLIKTVDPQAKKKKPKKQVFSVVSKLPSNPPLAKTKKLCNLTCPGRESLPPSLPCDVCMCMFHPECVGSSGTETYVCLGCQKPEEKETIAPLKLIVSSSSMPTLTSIIRAPRPPPLKAAPPRPTPPSMVQPQPVTLSGSPLMIRPTATVVPVLAPVAPAPVAPAPTVVSTHSELAARLVPPPVIIPEPQSESPPPNGQLLSLPASVAHKLDMTKSLALKVNNQRYFVPPSCFFASPEGIKVFLPAGSLPQTVAKTPANPLDCTILRNKKNQTLTQVVKLKPFEEDKCVIGKKLLDIPCNGDKTGTRFPARELEINPGLCFMSSLHAGSYVMRKIFTSLSLADLLSARSVCKLWRNILDDQRMWRSVALRGETVTDWQKAADFFYDHDVHNLDLRGCRSDDPSKTWLQFSSALPKLRHLRRVNLGGCPSHVIHSTIEKCRALEAFAAEVVIRSEQDVPCETDLDVEKLSSMVYLEELSLQSSSSLLLPPEADLNSLQSLTCLRKLTLTTLRKTPSQQFLFLGSLVNLESLKIGDCTMWDSDVHFQLGKLEKLKSLRLEGGGNNSDIGLTDALKKLTKLENLELIRFYVDLSLAELLPTLTHLKTLFITPDGPMMAEVNNHTVRGASGMSFLQQLDWGIMPDRNFPSEEIPFLQRFDDETPVKVSDADSTSILIDINELVDFLCDRLAETRIRVFRVPRFDVGV</sequence>
<protein>
    <recommendedName>
        <fullName evidence="7">MBD domain-containing protein</fullName>
    </recommendedName>
</protein>
<dbReference type="PROSITE" id="PS50181">
    <property type="entry name" value="FBOX"/>
    <property type="match status" value="1"/>
</dbReference>
<dbReference type="PANTHER" id="PTHR15739">
    <property type="entry name" value="ZINC FINGER PROTEIN"/>
    <property type="match status" value="1"/>
</dbReference>
<evidence type="ECO:0000259" key="2">
    <source>
        <dbReference type="PROSITE" id="PS50181"/>
    </source>
</evidence>
<feature type="domain" description="F-box" evidence="2">
    <location>
        <begin position="585"/>
        <end position="631"/>
    </location>
</feature>
<dbReference type="EMBL" id="AMQN01016923">
    <property type="status" value="NOT_ANNOTATED_CDS"/>
    <property type="molecule type" value="Genomic_DNA"/>
</dbReference>
<feature type="region of interest" description="Disordered" evidence="1">
    <location>
        <begin position="372"/>
        <end position="398"/>
    </location>
</feature>
<dbReference type="InterPro" id="IPR001810">
    <property type="entry name" value="F-box_dom"/>
</dbReference>
<name>R7VFK8_CAPTE</name>
<feature type="compositionally biased region" description="Pro residues" evidence="1">
    <location>
        <begin position="376"/>
        <end position="393"/>
    </location>
</feature>
<feature type="compositionally biased region" description="Basic residues" evidence="1">
    <location>
        <begin position="238"/>
        <end position="249"/>
    </location>
</feature>
<feature type="compositionally biased region" description="Polar residues" evidence="1">
    <location>
        <begin position="79"/>
        <end position="88"/>
    </location>
</feature>
<dbReference type="Gene3D" id="3.30.890.10">
    <property type="entry name" value="Methyl-cpg-binding Protein 2, Chain A"/>
    <property type="match status" value="1"/>
</dbReference>
<reference evidence="4 6" key="2">
    <citation type="journal article" date="2013" name="Nature">
        <title>Insights into bilaterian evolution from three spiralian genomes.</title>
        <authorList>
            <person name="Simakov O."/>
            <person name="Marletaz F."/>
            <person name="Cho S.J."/>
            <person name="Edsinger-Gonzales E."/>
            <person name="Havlak P."/>
            <person name="Hellsten U."/>
            <person name="Kuo D.H."/>
            <person name="Larsson T."/>
            <person name="Lv J."/>
            <person name="Arendt D."/>
            <person name="Savage R."/>
            <person name="Osoegawa K."/>
            <person name="de Jong P."/>
            <person name="Grimwood J."/>
            <person name="Chapman J.A."/>
            <person name="Shapiro H."/>
            <person name="Aerts A."/>
            <person name="Otillar R.P."/>
            <person name="Terry A.Y."/>
            <person name="Boore J.L."/>
            <person name="Grigoriev I.V."/>
            <person name="Lindberg D.R."/>
            <person name="Seaver E.C."/>
            <person name="Weisblat D.A."/>
            <person name="Putnam N.H."/>
            <person name="Rokhsar D.S."/>
        </authorList>
    </citation>
    <scope>NUCLEOTIDE SEQUENCE</scope>
    <source>
        <strain evidence="4 6">I ESC-2004</strain>
    </source>
</reference>
<dbReference type="InterPro" id="IPR001739">
    <property type="entry name" value="Methyl_CpG_DNA-bd"/>
</dbReference>
<feature type="domain" description="MBD" evidence="3">
    <location>
        <begin position="110"/>
        <end position="184"/>
    </location>
</feature>
<feature type="compositionally biased region" description="Polar residues" evidence="1">
    <location>
        <begin position="196"/>
        <end position="209"/>
    </location>
</feature>
<dbReference type="HOGENOM" id="CLU_306353_0_0_1"/>
<dbReference type="InterPro" id="IPR052283">
    <property type="entry name" value="GenomicStab_NeuMorph_Reg"/>
</dbReference>
<proteinExistence type="predicted"/>
<dbReference type="Pfam" id="PF12937">
    <property type="entry name" value="F-box-like"/>
    <property type="match status" value="1"/>
</dbReference>
<feature type="region of interest" description="Disordered" evidence="1">
    <location>
        <begin position="1"/>
        <end position="108"/>
    </location>
</feature>
<dbReference type="OrthoDB" id="61560at2759"/>
<feature type="compositionally biased region" description="Acidic residues" evidence="1">
    <location>
        <begin position="13"/>
        <end position="25"/>
    </location>
</feature>
<dbReference type="SUPFAM" id="SSF52047">
    <property type="entry name" value="RNI-like"/>
    <property type="match status" value="1"/>
</dbReference>
<dbReference type="SUPFAM" id="SSF54171">
    <property type="entry name" value="DNA-binding domain"/>
    <property type="match status" value="1"/>
</dbReference>
<dbReference type="CDD" id="cd00122">
    <property type="entry name" value="MBD"/>
    <property type="match status" value="1"/>
</dbReference>
<evidence type="ECO:0000259" key="3">
    <source>
        <dbReference type="PROSITE" id="PS50982"/>
    </source>
</evidence>
<dbReference type="AlphaFoldDB" id="R7VFK8"/>